<sequence>MQPNFTDLTAAFFMKQMFIIQKAVNAGHGNDGFSRLIEFQ</sequence>
<name>A0A2R9SVC6_9BACL</name>
<comment type="caution">
    <text evidence="1">The sequence shown here is derived from an EMBL/GenBank/DDBJ whole genome shotgun (WGS) entry which is preliminary data.</text>
</comment>
<protein>
    <submittedName>
        <fullName evidence="1">Uncharacterized protein</fullName>
    </submittedName>
</protein>
<organism evidence="1 2">
    <name type="scientific">Paenibacillus vortex V453</name>
    <dbReference type="NCBI Taxonomy" id="715225"/>
    <lineage>
        <taxon>Bacteria</taxon>
        <taxon>Bacillati</taxon>
        <taxon>Bacillota</taxon>
        <taxon>Bacilli</taxon>
        <taxon>Bacillales</taxon>
        <taxon>Paenibacillaceae</taxon>
        <taxon>Paenibacillus</taxon>
    </lineage>
</organism>
<keyword evidence="2" id="KW-1185">Reference proteome</keyword>
<accession>A0A2R9SVC6</accession>
<proteinExistence type="predicted"/>
<dbReference type="AlphaFoldDB" id="A0A2R9SVC6"/>
<gene>
    <name evidence="1" type="ORF">PVOR_14799</name>
</gene>
<dbReference type="Proteomes" id="UP000003094">
    <property type="component" value="Unassembled WGS sequence"/>
</dbReference>
<reference evidence="1 2" key="1">
    <citation type="journal article" date="2010" name="BMC Genomics">
        <title>Genome sequence of the pattern forming Paenibacillus vortex bacterium reveals potential for thriving in complex environments.</title>
        <authorList>
            <person name="Sirota-Madi A."/>
            <person name="Olender T."/>
            <person name="Helman Y."/>
            <person name="Ingham C."/>
            <person name="Brainis I."/>
            <person name="Roth D."/>
            <person name="Hagi E."/>
            <person name="Brodsky L."/>
            <person name="Leshkowitz D."/>
            <person name="Galatenko V."/>
            <person name="Nikolaev V."/>
            <person name="Mugasimangalam R.C."/>
            <person name="Bransburg-Zabary S."/>
            <person name="Gutnick D.L."/>
            <person name="Lancet D."/>
            <person name="Ben-Jacob E."/>
        </authorList>
    </citation>
    <scope>NUCLEOTIDE SEQUENCE [LARGE SCALE GENOMIC DNA]</scope>
    <source>
        <strain evidence="1 2">V453</strain>
    </source>
</reference>
<evidence type="ECO:0000313" key="2">
    <source>
        <dbReference type="Proteomes" id="UP000003094"/>
    </source>
</evidence>
<dbReference type="EMBL" id="ADHJ01000021">
    <property type="protein sequence ID" value="EFU41312.1"/>
    <property type="molecule type" value="Genomic_DNA"/>
</dbReference>
<dbReference type="KEGG" id="pvo:PVOR_14799"/>
<evidence type="ECO:0000313" key="1">
    <source>
        <dbReference type="EMBL" id="EFU41312.1"/>
    </source>
</evidence>